<organism evidence="2 3">
    <name type="scientific">Alternaria atra</name>
    <dbReference type="NCBI Taxonomy" id="119953"/>
    <lineage>
        <taxon>Eukaryota</taxon>
        <taxon>Fungi</taxon>
        <taxon>Dikarya</taxon>
        <taxon>Ascomycota</taxon>
        <taxon>Pezizomycotina</taxon>
        <taxon>Dothideomycetes</taxon>
        <taxon>Pleosporomycetidae</taxon>
        <taxon>Pleosporales</taxon>
        <taxon>Pleosporineae</taxon>
        <taxon>Pleosporaceae</taxon>
        <taxon>Alternaria</taxon>
        <taxon>Alternaria sect. Ulocladioides</taxon>
    </lineage>
</organism>
<evidence type="ECO:0000313" key="3">
    <source>
        <dbReference type="Proteomes" id="UP000676310"/>
    </source>
</evidence>
<comment type="caution">
    <text evidence="2">The sequence shown here is derived from an EMBL/GenBank/DDBJ whole genome shotgun (WGS) entry which is preliminary data.</text>
</comment>
<dbReference type="AlphaFoldDB" id="A0A8J2HUN2"/>
<dbReference type="PANTHER" id="PTHR38846:SF1">
    <property type="entry name" value="C3H1-TYPE DOMAIN-CONTAINING PROTEIN"/>
    <property type="match status" value="1"/>
</dbReference>
<dbReference type="GeneID" id="67013203"/>
<keyword evidence="3" id="KW-1185">Reference proteome</keyword>
<gene>
    <name evidence="2" type="ORF">ALTATR162_LOCUS1826</name>
</gene>
<evidence type="ECO:0000256" key="1">
    <source>
        <dbReference type="SAM" id="MobiDB-lite"/>
    </source>
</evidence>
<dbReference type="Proteomes" id="UP000676310">
    <property type="component" value="Unassembled WGS sequence"/>
</dbReference>
<name>A0A8J2HUN2_9PLEO</name>
<dbReference type="EMBL" id="CAJRGZ010000015">
    <property type="protein sequence ID" value="CAG5146112.1"/>
    <property type="molecule type" value="Genomic_DNA"/>
</dbReference>
<dbReference type="RefSeq" id="XP_043165359.1">
    <property type="nucleotide sequence ID" value="XM_043309424.1"/>
</dbReference>
<proteinExistence type="predicted"/>
<feature type="compositionally biased region" description="Polar residues" evidence="1">
    <location>
        <begin position="137"/>
        <end position="149"/>
    </location>
</feature>
<accession>A0A8J2HUN2</accession>
<sequence length="348" mass="39396">MTPEMQIALLQVWAKDIGHVVDPNNSPKAEFARLAKAKGWTGGSVEWCHHWTECFNETYSWGLRNRSTTVASTIDADPAAQTRTLDLTDHMRKLSVGSDASSFSVISRTSRADSFGSVRSLNSDQSREEGDLRLSVGPQSQSITNSWDSTDSRNTVLSLDTVQSLDELSGGVEIPNYDRGIATDATTDNSDTDSDVLEQDAVENPAWNDFTDFIHRPTAPFKEEFERLARIKGWDRRTKRKRLISLLRTEVEFYWDSEDIDKLEYYQYLCQEMGVEHIPLTITQAKKALRPLKVNLYSVIDHMRNPEIKVVTYETIRELRLSVRKMGTFPRECAKTGGGYMAALLSKL</sequence>
<feature type="region of interest" description="Disordered" evidence="1">
    <location>
        <begin position="116"/>
        <end position="149"/>
    </location>
</feature>
<protein>
    <submittedName>
        <fullName evidence="2">Uncharacterized protein</fullName>
    </submittedName>
</protein>
<reference evidence="2" key="1">
    <citation type="submission" date="2021-05" db="EMBL/GenBank/DDBJ databases">
        <authorList>
            <person name="Stam R."/>
        </authorList>
    </citation>
    <scope>NUCLEOTIDE SEQUENCE</scope>
    <source>
        <strain evidence="2">CS162</strain>
    </source>
</reference>
<dbReference type="OrthoDB" id="6105938at2759"/>
<evidence type="ECO:0000313" key="2">
    <source>
        <dbReference type="EMBL" id="CAG5146112.1"/>
    </source>
</evidence>
<dbReference type="PANTHER" id="PTHR38846">
    <property type="entry name" value="C3H1-TYPE DOMAIN-CONTAINING PROTEIN"/>
    <property type="match status" value="1"/>
</dbReference>